<dbReference type="NCBIfam" id="TIGR03741">
    <property type="entry name" value="PRTRC_E"/>
    <property type="match status" value="1"/>
</dbReference>
<dbReference type="EMBL" id="UAUF01000002">
    <property type="protein sequence ID" value="SPZ00337.1"/>
    <property type="molecule type" value="Genomic_DNA"/>
</dbReference>
<dbReference type="InterPro" id="IPR022273">
    <property type="entry name" value="PRTRC_protein-E"/>
</dbReference>
<gene>
    <name evidence="2" type="ORF">NCTC11842_00275</name>
    <name evidence="3" type="ORF">NCTC11842_00486</name>
</gene>
<dbReference type="AlphaFoldDB" id="A0A2X2BX67"/>
<proteinExistence type="predicted"/>
<evidence type="ECO:0000256" key="1">
    <source>
        <dbReference type="SAM" id="MobiDB-lite"/>
    </source>
</evidence>
<feature type="region of interest" description="Disordered" evidence="1">
    <location>
        <begin position="101"/>
        <end position="149"/>
    </location>
</feature>
<organism evidence="3 4">
    <name type="scientific">Pseudomonas luteola</name>
    <dbReference type="NCBI Taxonomy" id="47886"/>
    <lineage>
        <taxon>Bacteria</taxon>
        <taxon>Pseudomonadati</taxon>
        <taxon>Pseudomonadota</taxon>
        <taxon>Gammaproteobacteria</taxon>
        <taxon>Pseudomonadales</taxon>
        <taxon>Pseudomonadaceae</taxon>
        <taxon>Pseudomonas</taxon>
    </lineage>
</organism>
<sequence length="149" mass="15290">MTFFTSIASAVTAQGRINIEASGAGEGRVRLVLSANLGPVEDNASDEIKQVHALMTRPLVATGTPEELEAALTAKLAQMSAVVAEGTATLEALRQIREQASSKAVAAPAPVTPAATAPATAEDASEDEREPATPPAVAEDIPFSIGDHF</sequence>
<evidence type="ECO:0000313" key="2">
    <source>
        <dbReference type="EMBL" id="SPZ00130.1"/>
    </source>
</evidence>
<evidence type="ECO:0000313" key="4">
    <source>
        <dbReference type="Proteomes" id="UP000250443"/>
    </source>
</evidence>
<dbReference type="EMBL" id="UAUF01000002">
    <property type="protein sequence ID" value="SPZ00130.1"/>
    <property type="molecule type" value="Genomic_DNA"/>
</dbReference>
<feature type="compositionally biased region" description="Low complexity" evidence="1">
    <location>
        <begin position="104"/>
        <end position="121"/>
    </location>
</feature>
<dbReference type="RefSeq" id="WP_019367246.1">
    <property type="nucleotide sequence ID" value="NZ_DALZQD010000013.1"/>
</dbReference>
<name>A0A2X2BX67_PSELU</name>
<evidence type="ECO:0000313" key="3">
    <source>
        <dbReference type="EMBL" id="SPZ00337.1"/>
    </source>
</evidence>
<accession>A0A2X2BX67</accession>
<dbReference type="Proteomes" id="UP000250443">
    <property type="component" value="Unassembled WGS sequence"/>
</dbReference>
<reference evidence="3 4" key="1">
    <citation type="submission" date="2018-06" db="EMBL/GenBank/DDBJ databases">
        <authorList>
            <consortium name="Pathogen Informatics"/>
            <person name="Doyle S."/>
        </authorList>
    </citation>
    <scope>NUCLEOTIDE SEQUENCE [LARGE SCALE GENOMIC DNA]</scope>
    <source>
        <strain evidence="3 4">NCTC11842</strain>
    </source>
</reference>
<protein>
    <submittedName>
        <fullName evidence="3">PRTRC system protein E</fullName>
    </submittedName>
</protein>